<organism evidence="2 3">
    <name type="scientific">Angiostrongylus cantonensis</name>
    <name type="common">Rat lungworm</name>
    <dbReference type="NCBI Taxonomy" id="6313"/>
    <lineage>
        <taxon>Eukaryota</taxon>
        <taxon>Metazoa</taxon>
        <taxon>Ecdysozoa</taxon>
        <taxon>Nematoda</taxon>
        <taxon>Chromadorea</taxon>
        <taxon>Rhabditida</taxon>
        <taxon>Rhabditina</taxon>
        <taxon>Rhabditomorpha</taxon>
        <taxon>Strongyloidea</taxon>
        <taxon>Metastrongylidae</taxon>
        <taxon>Angiostrongylus</taxon>
    </lineage>
</organism>
<keyword evidence="2" id="KW-1185">Reference proteome</keyword>
<sequence length="88" mass="9928">MASVLHKPSRIGISPLATKHRAPQRYLRSREKDEEKLTKSPILSMYSGDEEHEQLHDDAMVDNVTACAWGIILRRRDVSIGNSADNTL</sequence>
<protein>
    <submittedName>
        <fullName evidence="3">Uncharacterized protein</fullName>
    </submittedName>
</protein>
<accession>A0A0K0DRT3</accession>
<dbReference type="AlphaFoldDB" id="A0A0K0DRT3"/>
<dbReference type="Proteomes" id="UP000035642">
    <property type="component" value="Unassembled WGS sequence"/>
</dbReference>
<dbReference type="WBParaSite" id="ACAC_0001447201-mRNA-1">
    <property type="protein sequence ID" value="ACAC_0001447201-mRNA-1"/>
    <property type="gene ID" value="ACAC_0001447201"/>
</dbReference>
<proteinExistence type="predicted"/>
<evidence type="ECO:0000313" key="3">
    <source>
        <dbReference type="WBParaSite" id="ACAC_0001447201-mRNA-1"/>
    </source>
</evidence>
<evidence type="ECO:0000313" key="2">
    <source>
        <dbReference type="Proteomes" id="UP000035642"/>
    </source>
</evidence>
<feature type="region of interest" description="Disordered" evidence="1">
    <location>
        <begin position="1"/>
        <end position="51"/>
    </location>
</feature>
<evidence type="ECO:0000256" key="1">
    <source>
        <dbReference type="SAM" id="MobiDB-lite"/>
    </source>
</evidence>
<reference evidence="2" key="1">
    <citation type="submission" date="2012-09" db="EMBL/GenBank/DDBJ databases">
        <authorList>
            <person name="Martin A.A."/>
        </authorList>
    </citation>
    <scope>NUCLEOTIDE SEQUENCE</scope>
</reference>
<feature type="compositionally biased region" description="Basic and acidic residues" evidence="1">
    <location>
        <begin position="28"/>
        <end position="38"/>
    </location>
</feature>
<reference evidence="3" key="2">
    <citation type="submission" date="2017-02" db="UniProtKB">
        <authorList>
            <consortium name="WormBaseParasite"/>
        </authorList>
    </citation>
    <scope>IDENTIFICATION</scope>
</reference>
<name>A0A0K0DRT3_ANGCA</name>